<keyword evidence="1" id="KW-0812">Transmembrane</keyword>
<name>A0A2P2IWL0_RHIMU</name>
<keyword evidence="1" id="KW-1133">Transmembrane helix</keyword>
<accession>A0A2P2IWL0</accession>
<feature type="transmembrane region" description="Helical" evidence="1">
    <location>
        <begin position="21"/>
        <end position="38"/>
    </location>
</feature>
<dbReference type="AlphaFoldDB" id="A0A2P2IWL0"/>
<evidence type="ECO:0000256" key="1">
    <source>
        <dbReference type="SAM" id="Phobius"/>
    </source>
</evidence>
<dbReference type="EMBL" id="GGEC01005130">
    <property type="protein sequence ID" value="MBW85613.1"/>
    <property type="molecule type" value="Transcribed_RNA"/>
</dbReference>
<sequence length="48" mass="5866">MCDNYFNPLCLKNYNQREHELLFLLAFVYFLFHCFLKVKSCAELLLFL</sequence>
<protein>
    <submittedName>
        <fullName evidence="2">Uncharacterized protein</fullName>
    </submittedName>
</protein>
<reference evidence="2" key="1">
    <citation type="submission" date="2018-02" db="EMBL/GenBank/DDBJ databases">
        <title>Rhizophora mucronata_Transcriptome.</title>
        <authorList>
            <person name="Meera S.P."/>
            <person name="Sreeshan A."/>
            <person name="Augustine A."/>
        </authorList>
    </citation>
    <scope>NUCLEOTIDE SEQUENCE</scope>
    <source>
        <tissue evidence="2">Leaf</tissue>
    </source>
</reference>
<keyword evidence="1" id="KW-0472">Membrane</keyword>
<evidence type="ECO:0000313" key="2">
    <source>
        <dbReference type="EMBL" id="MBW85613.1"/>
    </source>
</evidence>
<proteinExistence type="predicted"/>
<organism evidence="2">
    <name type="scientific">Rhizophora mucronata</name>
    <name type="common">Asiatic mangrove</name>
    <dbReference type="NCBI Taxonomy" id="61149"/>
    <lineage>
        <taxon>Eukaryota</taxon>
        <taxon>Viridiplantae</taxon>
        <taxon>Streptophyta</taxon>
        <taxon>Embryophyta</taxon>
        <taxon>Tracheophyta</taxon>
        <taxon>Spermatophyta</taxon>
        <taxon>Magnoliopsida</taxon>
        <taxon>eudicotyledons</taxon>
        <taxon>Gunneridae</taxon>
        <taxon>Pentapetalae</taxon>
        <taxon>rosids</taxon>
        <taxon>fabids</taxon>
        <taxon>Malpighiales</taxon>
        <taxon>Rhizophoraceae</taxon>
        <taxon>Rhizophora</taxon>
    </lineage>
</organism>